<organism evidence="9 10">
    <name type="scientific">Necator americanus</name>
    <name type="common">Human hookworm</name>
    <dbReference type="NCBI Taxonomy" id="51031"/>
    <lineage>
        <taxon>Eukaryota</taxon>
        <taxon>Metazoa</taxon>
        <taxon>Ecdysozoa</taxon>
        <taxon>Nematoda</taxon>
        <taxon>Chromadorea</taxon>
        <taxon>Rhabditida</taxon>
        <taxon>Rhabditina</taxon>
        <taxon>Rhabditomorpha</taxon>
        <taxon>Strongyloidea</taxon>
        <taxon>Ancylostomatidae</taxon>
        <taxon>Bunostominae</taxon>
        <taxon>Necator</taxon>
    </lineage>
</organism>
<dbReference type="Pfam" id="PF02487">
    <property type="entry name" value="CLN3"/>
    <property type="match status" value="1"/>
</dbReference>
<dbReference type="Proteomes" id="UP001303046">
    <property type="component" value="Unassembled WGS sequence"/>
</dbReference>
<gene>
    <name evidence="9" type="primary">Necator_chrI.g3724</name>
    <name evidence="9" type="ORF">RB195_007595</name>
</gene>
<dbReference type="InterPro" id="IPR003492">
    <property type="entry name" value="Battenin_disease_Cln3"/>
</dbReference>
<keyword evidence="5 7" id="KW-1133">Transmembrane helix</keyword>
<evidence type="ECO:0000256" key="8">
    <source>
        <dbReference type="SAM" id="MobiDB-lite"/>
    </source>
</evidence>
<evidence type="ECO:0000256" key="7">
    <source>
        <dbReference type="RuleBase" id="RU361113"/>
    </source>
</evidence>
<keyword evidence="4 7" id="KW-0812">Transmembrane</keyword>
<evidence type="ECO:0000256" key="2">
    <source>
        <dbReference type="ARBA" id="ARBA00007467"/>
    </source>
</evidence>
<dbReference type="PIRSF" id="PIRSF015974">
    <property type="entry name" value="CLN3_BTN1"/>
    <property type="match status" value="1"/>
</dbReference>
<feature type="transmembrane region" description="Helical" evidence="7">
    <location>
        <begin position="421"/>
        <end position="444"/>
    </location>
</feature>
<dbReference type="PANTHER" id="PTHR10981:SF0">
    <property type="entry name" value="BATTENIN"/>
    <property type="match status" value="1"/>
</dbReference>
<keyword evidence="10" id="KW-1185">Reference proteome</keyword>
<evidence type="ECO:0000256" key="6">
    <source>
        <dbReference type="ARBA" id="ARBA00023136"/>
    </source>
</evidence>
<comment type="similarity">
    <text evidence="2 7">Belongs to the battenin family.</text>
</comment>
<evidence type="ECO:0000313" key="9">
    <source>
        <dbReference type="EMBL" id="KAK6731227.1"/>
    </source>
</evidence>
<dbReference type="PANTHER" id="PTHR10981">
    <property type="entry name" value="BATTENIN"/>
    <property type="match status" value="1"/>
</dbReference>
<keyword evidence="3" id="KW-0813">Transport</keyword>
<dbReference type="EMBL" id="JAVFWL010000001">
    <property type="protein sequence ID" value="KAK6731227.1"/>
    <property type="molecule type" value="Genomic_DNA"/>
</dbReference>
<dbReference type="SUPFAM" id="SSF103473">
    <property type="entry name" value="MFS general substrate transporter"/>
    <property type="match status" value="1"/>
</dbReference>
<evidence type="ECO:0000256" key="3">
    <source>
        <dbReference type="ARBA" id="ARBA00022448"/>
    </source>
</evidence>
<feature type="region of interest" description="Disordered" evidence="8">
    <location>
        <begin position="281"/>
        <end position="304"/>
    </location>
</feature>
<feature type="transmembrane region" description="Helical" evidence="7">
    <location>
        <begin position="116"/>
        <end position="136"/>
    </location>
</feature>
<evidence type="ECO:0000313" key="10">
    <source>
        <dbReference type="Proteomes" id="UP001303046"/>
    </source>
</evidence>
<keyword evidence="7" id="KW-0458">Lysosome</keyword>
<feature type="transmembrane region" description="Helical" evidence="7">
    <location>
        <begin position="391"/>
        <end position="415"/>
    </location>
</feature>
<feature type="transmembrane region" description="Helical" evidence="7">
    <location>
        <begin position="143"/>
        <end position="161"/>
    </location>
</feature>
<feature type="transmembrane region" description="Helical" evidence="7">
    <location>
        <begin position="60"/>
        <end position="81"/>
    </location>
</feature>
<feature type="transmembrane region" description="Helical" evidence="7">
    <location>
        <begin position="465"/>
        <end position="488"/>
    </location>
</feature>
<evidence type="ECO:0000256" key="5">
    <source>
        <dbReference type="ARBA" id="ARBA00022989"/>
    </source>
</evidence>
<evidence type="ECO:0000256" key="1">
    <source>
        <dbReference type="ARBA" id="ARBA00004127"/>
    </source>
</evidence>
<comment type="caution">
    <text evidence="9">The sequence shown here is derived from an EMBL/GenBank/DDBJ whole genome shotgun (WGS) entry which is preliminary data.</text>
</comment>
<reference evidence="9 10" key="1">
    <citation type="submission" date="2023-08" db="EMBL/GenBank/DDBJ databases">
        <title>A Necator americanus chromosomal reference genome.</title>
        <authorList>
            <person name="Ilik V."/>
            <person name="Petrzelkova K.J."/>
            <person name="Pardy F."/>
            <person name="Fuh T."/>
            <person name="Niatou-Singa F.S."/>
            <person name="Gouil Q."/>
            <person name="Baker L."/>
            <person name="Ritchie M.E."/>
            <person name="Jex A.R."/>
            <person name="Gazzola D."/>
            <person name="Li H."/>
            <person name="Toshio Fujiwara R."/>
            <person name="Zhan B."/>
            <person name="Aroian R.V."/>
            <person name="Pafco B."/>
            <person name="Schwarz E.M."/>
        </authorList>
    </citation>
    <scope>NUCLEOTIDE SEQUENCE [LARGE SCALE GENOMIC DNA]</scope>
    <source>
        <strain evidence="9 10">Aroian</strain>
        <tissue evidence="9">Whole animal</tissue>
    </source>
</reference>
<feature type="transmembrane region" description="Helical" evidence="7">
    <location>
        <begin position="201"/>
        <end position="219"/>
    </location>
</feature>
<name>A0ABR1BY06_NECAM</name>
<accession>A0ABR1BY06</accession>
<sequence length="493" mass="54379">MNDDIPLRFLRQTSPAKRLPCSQVHSNTDLHMPPRRRNSDDGFDGNPGDRLTSTASTRNLVSFWILGLCNNFAYVVMLSAAKDILEGDDGGSSMNATHSCREVIIDRKCQQLSTGAVLLADIIPALVVKVTAPLYIQMIPFGLRHFLVVVAQMLSFVLVAASGNVSVALLGVVVASWGSGLGEISYLALASYFDSKVVSMWSSGTGGAGIIGAMTYAVLTDPLMLHLSPQTALYSMLIIPLMFAYTFWFILQLPNSVHRINICSPRTYVVPNKTDCVNRARTTSTSSESDIERPLLDEGDQEGENDVISSPLRLQRGIPICEKLKLITPLFKYMLPLIIVYFAEYFINQGLLELLEFDCSHGFNLGPQSQYRWYQVLYQVGVFVSRSSSDIIALPGEVLPLLALLQVLNATILYFQTLHPIISHIFLLMMVIVYEGLLGGASYVNTFRVIHKEVPADRKEFSMGFVSISDTFGILLAGFTAIPVHNIICEQPP</sequence>
<protein>
    <recommendedName>
        <fullName evidence="7">Battenin</fullName>
    </recommendedName>
</protein>
<feature type="transmembrane region" description="Helical" evidence="7">
    <location>
        <begin position="167"/>
        <end position="189"/>
    </location>
</feature>
<dbReference type="PRINTS" id="PR01315">
    <property type="entry name" value="BATTENIN"/>
</dbReference>
<feature type="region of interest" description="Disordered" evidence="8">
    <location>
        <begin position="20"/>
        <end position="50"/>
    </location>
</feature>
<keyword evidence="6 7" id="KW-0472">Membrane</keyword>
<comment type="subcellular location">
    <subcellularLocation>
        <location evidence="1">Endomembrane system</location>
        <topology evidence="1">Multi-pass membrane protein</topology>
    </subcellularLocation>
    <subcellularLocation>
        <location evidence="7">Lysosome membrane</location>
        <topology evidence="7">Multi-pass membrane protein</topology>
    </subcellularLocation>
</comment>
<dbReference type="InterPro" id="IPR018460">
    <property type="entry name" value="Battenin_disease_Cln3_subgr"/>
</dbReference>
<evidence type="ECO:0000256" key="4">
    <source>
        <dbReference type="ARBA" id="ARBA00022692"/>
    </source>
</evidence>
<dbReference type="InterPro" id="IPR036259">
    <property type="entry name" value="MFS_trans_sf"/>
</dbReference>
<feature type="transmembrane region" description="Helical" evidence="7">
    <location>
        <begin position="231"/>
        <end position="251"/>
    </location>
</feature>
<proteinExistence type="inferred from homology"/>